<name>A0A9X6NBS5_HYPEX</name>
<evidence type="ECO:0000313" key="2">
    <source>
        <dbReference type="EMBL" id="OWA51285.1"/>
    </source>
</evidence>
<organism evidence="2 3">
    <name type="scientific">Hypsibius exemplaris</name>
    <name type="common">Freshwater tardigrade</name>
    <dbReference type="NCBI Taxonomy" id="2072580"/>
    <lineage>
        <taxon>Eukaryota</taxon>
        <taxon>Metazoa</taxon>
        <taxon>Ecdysozoa</taxon>
        <taxon>Tardigrada</taxon>
        <taxon>Eutardigrada</taxon>
        <taxon>Parachela</taxon>
        <taxon>Hypsibioidea</taxon>
        <taxon>Hypsibiidae</taxon>
        <taxon>Hypsibius</taxon>
    </lineage>
</organism>
<feature type="compositionally biased region" description="Polar residues" evidence="1">
    <location>
        <begin position="117"/>
        <end position="126"/>
    </location>
</feature>
<dbReference type="EMBL" id="MTYJ01000220">
    <property type="protein sequence ID" value="OWA51285.1"/>
    <property type="molecule type" value="Genomic_DNA"/>
</dbReference>
<dbReference type="Proteomes" id="UP000192578">
    <property type="component" value="Unassembled WGS sequence"/>
</dbReference>
<reference evidence="3" key="1">
    <citation type="submission" date="2017-01" db="EMBL/GenBank/DDBJ databases">
        <title>Comparative genomics of anhydrobiosis in the tardigrade Hypsibius dujardini.</title>
        <authorList>
            <person name="Yoshida Y."/>
            <person name="Koutsovoulos G."/>
            <person name="Laetsch D."/>
            <person name="Stevens L."/>
            <person name="Kumar S."/>
            <person name="Horikawa D."/>
            <person name="Ishino K."/>
            <person name="Komine S."/>
            <person name="Tomita M."/>
            <person name="Blaxter M."/>
            <person name="Arakawa K."/>
        </authorList>
    </citation>
    <scope>NUCLEOTIDE SEQUENCE [LARGE SCALE GENOMIC DNA]</scope>
    <source>
        <strain evidence="3">Z151</strain>
    </source>
</reference>
<proteinExistence type="predicted"/>
<keyword evidence="3" id="KW-1185">Reference proteome</keyword>
<comment type="caution">
    <text evidence="2">The sequence shown here is derived from an EMBL/GenBank/DDBJ whole genome shotgun (WGS) entry which is preliminary data.</text>
</comment>
<evidence type="ECO:0000313" key="3">
    <source>
        <dbReference type="Proteomes" id="UP000192578"/>
    </source>
</evidence>
<accession>A0A9X6NBS5</accession>
<feature type="compositionally biased region" description="Basic and acidic residues" evidence="1">
    <location>
        <begin position="105"/>
        <end position="116"/>
    </location>
</feature>
<sequence length="126" mass="13693">MRRIKCELTSGNRRRSSRHQICAPSQTSVSPTHQNGEEVLNTIRKASCYNTAKGLKARQQLCHGVASWVTSTFGSPGILHHLLTSLPARTNKPPESNGTQAFGLEDIHPESAKGSRNDSCLNTAAK</sequence>
<dbReference type="AlphaFoldDB" id="A0A9X6NBS5"/>
<feature type="region of interest" description="Disordered" evidence="1">
    <location>
        <begin position="88"/>
        <end position="126"/>
    </location>
</feature>
<evidence type="ECO:0000256" key="1">
    <source>
        <dbReference type="SAM" id="MobiDB-lite"/>
    </source>
</evidence>
<gene>
    <name evidence="2" type="ORF">BV898_15776</name>
</gene>
<protein>
    <submittedName>
        <fullName evidence="2">Uncharacterized protein</fullName>
    </submittedName>
</protein>
<feature type="compositionally biased region" description="Polar residues" evidence="1">
    <location>
        <begin position="23"/>
        <end position="34"/>
    </location>
</feature>
<feature type="region of interest" description="Disordered" evidence="1">
    <location>
        <begin position="15"/>
        <end position="35"/>
    </location>
</feature>